<dbReference type="AlphaFoldDB" id="A0A170TLC1"/>
<reference evidence="2" key="1">
    <citation type="submission" date="2016-05" db="EMBL/GenBank/DDBJ databases">
        <title>Draft genome sequences of four strains of Ehrlichia ruminantium, a tick-borne pathogen of ruminants, isolated from Zimbabwe, The Gambia and Ghana.</title>
        <authorList>
            <person name="Nakao R."/>
            <person name="Jongejan F."/>
            <person name="Sugimoto C."/>
        </authorList>
    </citation>
    <scope>NUCLEOTIDE SEQUENCE [LARGE SCALE GENOMIC DNA]</scope>
    <source>
        <strain evidence="2">Pokoase 417</strain>
    </source>
</reference>
<dbReference type="EMBL" id="BDDM01000371">
    <property type="protein sequence ID" value="GAT78951.1"/>
    <property type="molecule type" value="Genomic_DNA"/>
</dbReference>
<dbReference type="Proteomes" id="UP000092731">
    <property type="component" value="Unassembled WGS sequence"/>
</dbReference>
<dbReference type="GO" id="GO:0004527">
    <property type="term" value="F:exonuclease activity"/>
    <property type="evidence" value="ECO:0007669"/>
    <property type="project" value="UniProtKB-KW"/>
</dbReference>
<keyword evidence="1" id="KW-0540">Nuclease</keyword>
<comment type="caution">
    <text evidence="1">The sequence shown here is derived from an EMBL/GenBank/DDBJ whole genome shotgun (WGS) entry which is preliminary data.</text>
</comment>
<proteinExistence type="predicted"/>
<evidence type="ECO:0000313" key="1">
    <source>
        <dbReference type="EMBL" id="GAT78951.1"/>
    </source>
</evidence>
<gene>
    <name evidence="1" type="primary">recJ</name>
    <name evidence="1" type="ORF">EHRUM3_11850</name>
</gene>
<sequence length="44" mass="5081">MSNCNLENSEYIGVTGALWKPYDVNLRDILTIKQKFHLSEIVAR</sequence>
<accession>A0A170TLC1</accession>
<keyword evidence="1" id="KW-0269">Exonuclease</keyword>
<protein>
    <submittedName>
        <fullName evidence="1">Single-stranded-DNA-specific exonuclease recJ</fullName>
    </submittedName>
</protein>
<keyword evidence="1" id="KW-0378">Hydrolase</keyword>
<organism evidence="1 2">
    <name type="scientific">Ehrlichia ruminantium</name>
    <name type="common">heartwater rickettsia</name>
    <name type="synonym">Cowdria ruminantium</name>
    <dbReference type="NCBI Taxonomy" id="779"/>
    <lineage>
        <taxon>Bacteria</taxon>
        <taxon>Pseudomonadati</taxon>
        <taxon>Pseudomonadota</taxon>
        <taxon>Alphaproteobacteria</taxon>
        <taxon>Rickettsiales</taxon>
        <taxon>Anaplasmataceae</taxon>
        <taxon>Ehrlichia</taxon>
    </lineage>
</organism>
<evidence type="ECO:0000313" key="2">
    <source>
        <dbReference type="Proteomes" id="UP000092731"/>
    </source>
</evidence>
<name>A0A170TLC1_EHRRU</name>
<feature type="non-terminal residue" evidence="1">
    <location>
        <position position="44"/>
    </location>
</feature>